<keyword evidence="2" id="KW-0805">Transcription regulation</keyword>
<gene>
    <name evidence="6" type="ORF">AB870_11725</name>
</gene>
<dbReference type="Pfam" id="PF03466">
    <property type="entry name" value="LysR_substrate"/>
    <property type="match status" value="1"/>
</dbReference>
<dbReference type="SUPFAM" id="SSF53850">
    <property type="entry name" value="Periplasmic binding protein-like II"/>
    <property type="match status" value="1"/>
</dbReference>
<dbReference type="InterPro" id="IPR005119">
    <property type="entry name" value="LysR_subst-bd"/>
</dbReference>
<dbReference type="SUPFAM" id="SSF46785">
    <property type="entry name" value="Winged helix' DNA-binding domain"/>
    <property type="match status" value="1"/>
</dbReference>
<evidence type="ECO:0000256" key="3">
    <source>
        <dbReference type="ARBA" id="ARBA00023125"/>
    </source>
</evidence>
<organism evidence="6 7">
    <name type="scientific">Pandoraea faecigallinarum</name>
    <dbReference type="NCBI Taxonomy" id="656179"/>
    <lineage>
        <taxon>Bacteria</taxon>
        <taxon>Pseudomonadati</taxon>
        <taxon>Pseudomonadota</taxon>
        <taxon>Betaproteobacteria</taxon>
        <taxon>Burkholderiales</taxon>
        <taxon>Burkholderiaceae</taxon>
        <taxon>Pandoraea</taxon>
    </lineage>
</organism>
<dbReference type="CDD" id="cd05466">
    <property type="entry name" value="PBP2_LTTR_substrate"/>
    <property type="match status" value="1"/>
</dbReference>
<dbReference type="AlphaFoldDB" id="A0A0H3WS93"/>
<dbReference type="FunFam" id="1.10.10.10:FF:000001">
    <property type="entry name" value="LysR family transcriptional regulator"/>
    <property type="match status" value="1"/>
</dbReference>
<dbReference type="OrthoDB" id="9786526at2"/>
<keyword evidence="3" id="KW-0238">DNA-binding</keyword>
<dbReference type="KEGG" id="pfg:AB870_11725"/>
<evidence type="ECO:0000313" key="7">
    <source>
        <dbReference type="Proteomes" id="UP000035651"/>
    </source>
</evidence>
<dbReference type="Pfam" id="PF00126">
    <property type="entry name" value="HTH_1"/>
    <property type="match status" value="1"/>
</dbReference>
<evidence type="ECO:0000256" key="2">
    <source>
        <dbReference type="ARBA" id="ARBA00023015"/>
    </source>
</evidence>
<dbReference type="PROSITE" id="PS50931">
    <property type="entry name" value="HTH_LYSR"/>
    <property type="match status" value="1"/>
</dbReference>
<dbReference type="PATRIC" id="fig|656179.3.peg.2492"/>
<protein>
    <submittedName>
        <fullName evidence="6">LysR family transcriptional regulator</fullName>
    </submittedName>
</protein>
<evidence type="ECO:0000313" key="6">
    <source>
        <dbReference type="EMBL" id="AKM30632.1"/>
    </source>
</evidence>
<comment type="similarity">
    <text evidence="1">Belongs to the LysR transcriptional regulatory family.</text>
</comment>
<sequence length="296" mass="32013">MRITQLRSFHAVARHGSVTRAAQALHVSQPTMTTQIRALEDTYGVELFYRHGRGLTLTPTGKALYAVSLRIFSDEAEALGLLKEHGGLRTGELRLGAVGPHHAMEIVAAFQPRYPGIRISMRSGNSEEMIESLLAYRTDVAVLARYHDDVRLHAVPYRTHPVVLLVPRTHRFAQGRGSRGRGAGPSVKLADLADEPLLMREAGSTTRHALEAAMQEAGVVPKVAMEIGSREAIREAVILGLGIAAVSAREHTPDARLATVAIGDAKVETTTVVVCLAERRESRAIAAFMDVVAGLV</sequence>
<keyword evidence="4" id="KW-0804">Transcription</keyword>
<dbReference type="RefSeq" id="WP_047906471.1">
    <property type="nucleotide sequence ID" value="NZ_CP011807.3"/>
</dbReference>
<dbReference type="Gene3D" id="3.40.190.290">
    <property type="match status" value="1"/>
</dbReference>
<dbReference type="EMBL" id="CP011807">
    <property type="protein sequence ID" value="AKM30632.1"/>
    <property type="molecule type" value="Genomic_DNA"/>
</dbReference>
<evidence type="ECO:0000256" key="1">
    <source>
        <dbReference type="ARBA" id="ARBA00009437"/>
    </source>
</evidence>
<feature type="domain" description="HTH lysR-type" evidence="5">
    <location>
        <begin position="1"/>
        <end position="58"/>
    </location>
</feature>
<proteinExistence type="inferred from homology"/>
<reference evidence="6" key="1">
    <citation type="submission" date="2016-06" db="EMBL/GenBank/DDBJ databases">
        <title>Complete Genome Sequence of Pandoraea faecigallinarum DSM-23572.</title>
        <authorList>
            <person name="Yong D."/>
            <person name="Ee R."/>
            <person name="Lim Y.-L."/>
            <person name="Yin W.-F."/>
            <person name="Chan K.-G."/>
        </authorList>
    </citation>
    <scope>NUCLEOTIDE SEQUENCE</scope>
    <source>
        <strain evidence="6">DSM 23572</strain>
    </source>
</reference>
<dbReference type="InterPro" id="IPR000847">
    <property type="entry name" value="LysR_HTH_N"/>
</dbReference>
<dbReference type="PANTHER" id="PTHR30126:SF94">
    <property type="entry name" value="LYSR FAMILY TRANSCRIPTIONAL REGULATOR"/>
    <property type="match status" value="1"/>
</dbReference>
<keyword evidence="7" id="KW-1185">Reference proteome</keyword>
<dbReference type="PRINTS" id="PR00039">
    <property type="entry name" value="HTHLYSR"/>
</dbReference>
<evidence type="ECO:0000256" key="4">
    <source>
        <dbReference type="ARBA" id="ARBA00023163"/>
    </source>
</evidence>
<dbReference type="Proteomes" id="UP000035651">
    <property type="component" value="Chromosome"/>
</dbReference>
<dbReference type="Gene3D" id="1.10.10.10">
    <property type="entry name" value="Winged helix-like DNA-binding domain superfamily/Winged helix DNA-binding domain"/>
    <property type="match status" value="1"/>
</dbReference>
<dbReference type="GO" id="GO:0000976">
    <property type="term" value="F:transcription cis-regulatory region binding"/>
    <property type="evidence" value="ECO:0007669"/>
    <property type="project" value="TreeGrafter"/>
</dbReference>
<name>A0A0H3WS93_9BURK</name>
<dbReference type="InterPro" id="IPR036388">
    <property type="entry name" value="WH-like_DNA-bd_sf"/>
</dbReference>
<dbReference type="InterPro" id="IPR036390">
    <property type="entry name" value="WH_DNA-bd_sf"/>
</dbReference>
<dbReference type="PANTHER" id="PTHR30126">
    <property type="entry name" value="HTH-TYPE TRANSCRIPTIONAL REGULATOR"/>
    <property type="match status" value="1"/>
</dbReference>
<evidence type="ECO:0000259" key="5">
    <source>
        <dbReference type="PROSITE" id="PS50931"/>
    </source>
</evidence>
<dbReference type="STRING" id="656179.AB870_11725"/>
<accession>A0A0H3WS93</accession>
<dbReference type="GO" id="GO:0003700">
    <property type="term" value="F:DNA-binding transcription factor activity"/>
    <property type="evidence" value="ECO:0007669"/>
    <property type="project" value="InterPro"/>
</dbReference>